<feature type="transmembrane region" description="Helical" evidence="1">
    <location>
        <begin position="7"/>
        <end position="26"/>
    </location>
</feature>
<dbReference type="RefSeq" id="WP_249863672.1">
    <property type="nucleotide sequence ID" value="NZ_CP027059.1"/>
</dbReference>
<protein>
    <submittedName>
        <fullName evidence="2">Uncharacterized protein</fullName>
    </submittedName>
</protein>
<proteinExistence type="predicted"/>
<reference evidence="2" key="2">
    <citation type="journal article" date="2021" name="J Anim Sci Technol">
        <title>Complete genome sequence of Paenibacillus konkukensis sp. nov. SK3146 as a potential probiotic strain.</title>
        <authorList>
            <person name="Jung H.I."/>
            <person name="Park S."/>
            <person name="Niu K.M."/>
            <person name="Lee S.W."/>
            <person name="Kothari D."/>
            <person name="Yi K.J."/>
            <person name="Kim S.K."/>
        </authorList>
    </citation>
    <scope>NUCLEOTIDE SEQUENCE</scope>
    <source>
        <strain evidence="2">SK3146</strain>
    </source>
</reference>
<keyword evidence="1" id="KW-0472">Membrane</keyword>
<evidence type="ECO:0000256" key="1">
    <source>
        <dbReference type="SAM" id="Phobius"/>
    </source>
</evidence>
<dbReference type="Proteomes" id="UP001057134">
    <property type="component" value="Chromosome"/>
</dbReference>
<evidence type="ECO:0000313" key="3">
    <source>
        <dbReference type="Proteomes" id="UP001057134"/>
    </source>
</evidence>
<organism evidence="2 3">
    <name type="scientific">Paenibacillus konkukensis</name>
    <dbReference type="NCBI Taxonomy" id="2020716"/>
    <lineage>
        <taxon>Bacteria</taxon>
        <taxon>Bacillati</taxon>
        <taxon>Bacillota</taxon>
        <taxon>Bacilli</taxon>
        <taxon>Bacillales</taxon>
        <taxon>Paenibacillaceae</taxon>
        <taxon>Paenibacillus</taxon>
    </lineage>
</organism>
<gene>
    <name evidence="2" type="ORF">SK3146_00591</name>
</gene>
<feature type="transmembrane region" description="Helical" evidence="1">
    <location>
        <begin position="38"/>
        <end position="57"/>
    </location>
</feature>
<keyword evidence="1" id="KW-1133">Transmembrane helix</keyword>
<keyword evidence="3" id="KW-1185">Reference proteome</keyword>
<sequence>MNRRMKLTLFIALLLMYPLVLHWMHISDYRVVPLVVPYAMGMIAITTLVSGIVEFIVKKIKGRKLE</sequence>
<accession>A0ABY4RH13</accession>
<name>A0ABY4RH13_9BACL</name>
<reference evidence="2" key="1">
    <citation type="submission" date="2018-02" db="EMBL/GenBank/DDBJ databases">
        <authorList>
            <person name="Kim S.-K."/>
            <person name="Jung H.-I."/>
            <person name="Lee S.-W."/>
        </authorList>
    </citation>
    <scope>NUCLEOTIDE SEQUENCE</scope>
    <source>
        <strain evidence="2">SK3146</strain>
    </source>
</reference>
<dbReference type="EMBL" id="CP027059">
    <property type="protein sequence ID" value="UQZ81435.1"/>
    <property type="molecule type" value="Genomic_DNA"/>
</dbReference>
<evidence type="ECO:0000313" key="2">
    <source>
        <dbReference type="EMBL" id="UQZ81435.1"/>
    </source>
</evidence>
<keyword evidence="1" id="KW-0812">Transmembrane</keyword>